<sequence>MTNESRPETGADPRKTAARESGAQDRPVAFPGQNLRLSASAPLVERHACAPASKPGHFLAERVRALRAWLVSENLAGFYLPHTDAFQNEFLPPSMERLAWLTGFTGSAGEALVLNDRAALFVDGRYTVQARAQVDSAVFAVCHVTTEPLGAWIEANVSPGSRIGFDPWQVSVELFERLEAACRARGAAMIPCGHNPVDALWSDRPVCAARPAEPHPLAHAGQASSAKRAELAARMRERGEDAVVLSSPEGVAWLLNIRGRDIPYTPVVLASAILYANASVDLFLDPGSVTPELQAHLGEGVTLQAPEMLGPALDRLAVRTVSVDAGRTSLWVWNRLEEVGATLVREPDPCALPRACKNATEIEGARSAHVRDGLAVTRFLYWLSRRLSLGEQVGEVDLGRRLDAFREEDPLFREPSFPTISATGPNASLPHYRALPGADRFLAPGDVYLVDSGGQYPDGTTDITRTVGVGEASQIVRECYTLVLRGHIALSRAVFPRGTTGTALDALARQFLWQKGLDYDHGTGHGVGSYLSVHEGPVRIGKSGPSIPLAPGMILSVEPGYYREGEFGIRIENLVVVVPFTGHSEEDRNLLTFETLTLVPYDRSLIETRLLSRDERRWVDAYHERVRTVLAPLLGHEEQRWLESACAPLVEGAC</sequence>
<dbReference type="RefSeq" id="WP_192533890.1">
    <property type="nucleotide sequence ID" value="NZ_JACZHT010000002.1"/>
</dbReference>
<keyword evidence="8" id="KW-0645">Protease</keyword>
<dbReference type="GO" id="GO:0046872">
    <property type="term" value="F:metal ion binding"/>
    <property type="evidence" value="ECO:0007669"/>
    <property type="project" value="UniProtKB-KW"/>
</dbReference>
<dbReference type="InterPro" id="IPR029149">
    <property type="entry name" value="Creatin/AminoP/Spt16_N"/>
</dbReference>
<evidence type="ECO:0000259" key="6">
    <source>
        <dbReference type="Pfam" id="PF01321"/>
    </source>
</evidence>
<feature type="domain" description="Peptidase M24 C-terminal" evidence="7">
    <location>
        <begin position="590"/>
        <end position="649"/>
    </location>
</feature>
<evidence type="ECO:0000256" key="1">
    <source>
        <dbReference type="ARBA" id="ARBA00008766"/>
    </source>
</evidence>
<dbReference type="CDD" id="cd01085">
    <property type="entry name" value="APP"/>
    <property type="match status" value="1"/>
</dbReference>
<keyword evidence="3" id="KW-0378">Hydrolase</keyword>
<comment type="similarity">
    <text evidence="1">Belongs to the peptidase M24B family.</text>
</comment>
<dbReference type="Proteomes" id="UP000631034">
    <property type="component" value="Unassembled WGS sequence"/>
</dbReference>
<evidence type="ECO:0000259" key="7">
    <source>
        <dbReference type="Pfam" id="PF16188"/>
    </source>
</evidence>
<dbReference type="InterPro" id="IPR050422">
    <property type="entry name" value="X-Pro_aminopeptidase_P"/>
</dbReference>
<accession>A0A8J6YII5</accession>
<feature type="compositionally biased region" description="Basic and acidic residues" evidence="4">
    <location>
        <begin position="1"/>
        <end position="18"/>
    </location>
</feature>
<keyword evidence="9" id="KW-1185">Reference proteome</keyword>
<organism evidence="8 9">
    <name type="scientific">Phaeovibrio sulfidiphilus</name>
    <dbReference type="NCBI Taxonomy" id="1220600"/>
    <lineage>
        <taxon>Bacteria</taxon>
        <taxon>Pseudomonadati</taxon>
        <taxon>Pseudomonadota</taxon>
        <taxon>Alphaproteobacteria</taxon>
        <taxon>Rhodospirillales</taxon>
        <taxon>Rhodospirillaceae</taxon>
        <taxon>Phaeovibrio</taxon>
    </lineage>
</organism>
<dbReference type="Pfam" id="PF16189">
    <property type="entry name" value="Creatinase_N_2"/>
    <property type="match status" value="1"/>
</dbReference>
<gene>
    <name evidence="8" type="ORF">IHV25_04425</name>
</gene>
<evidence type="ECO:0000256" key="2">
    <source>
        <dbReference type="ARBA" id="ARBA00022723"/>
    </source>
</evidence>
<dbReference type="InterPro" id="IPR032416">
    <property type="entry name" value="Peptidase_M24_C"/>
</dbReference>
<dbReference type="InterPro" id="IPR036005">
    <property type="entry name" value="Creatinase/aminopeptidase-like"/>
</dbReference>
<evidence type="ECO:0000259" key="5">
    <source>
        <dbReference type="Pfam" id="PF00557"/>
    </source>
</evidence>
<dbReference type="PANTHER" id="PTHR43763">
    <property type="entry name" value="XAA-PRO AMINOPEPTIDASE 1"/>
    <property type="match status" value="1"/>
</dbReference>
<dbReference type="Pfam" id="PF16188">
    <property type="entry name" value="Peptidase_M24_C"/>
    <property type="match status" value="1"/>
</dbReference>
<dbReference type="EMBL" id="JACZHT010000002">
    <property type="protein sequence ID" value="MBE1236891.1"/>
    <property type="molecule type" value="Genomic_DNA"/>
</dbReference>
<evidence type="ECO:0000256" key="4">
    <source>
        <dbReference type="SAM" id="MobiDB-lite"/>
    </source>
</evidence>
<dbReference type="InterPro" id="IPR000994">
    <property type="entry name" value="Pept_M24"/>
</dbReference>
<keyword evidence="8" id="KW-0031">Aminopeptidase</keyword>
<evidence type="ECO:0000313" key="9">
    <source>
        <dbReference type="Proteomes" id="UP000631034"/>
    </source>
</evidence>
<dbReference type="SUPFAM" id="SSF53092">
    <property type="entry name" value="Creatinase/prolidase N-terminal domain"/>
    <property type="match status" value="2"/>
</dbReference>
<proteinExistence type="inferred from homology"/>
<evidence type="ECO:0000256" key="3">
    <source>
        <dbReference type="ARBA" id="ARBA00022801"/>
    </source>
</evidence>
<feature type="domain" description="Creatinase N-terminal" evidence="6">
    <location>
        <begin position="62"/>
        <end position="193"/>
    </location>
</feature>
<dbReference type="Gene3D" id="3.40.350.10">
    <property type="entry name" value="Creatinase/prolidase N-terminal domain"/>
    <property type="match status" value="2"/>
</dbReference>
<dbReference type="AlphaFoldDB" id="A0A8J6YII5"/>
<comment type="caution">
    <text evidence="8">The sequence shown here is derived from an EMBL/GenBank/DDBJ whole genome shotgun (WGS) entry which is preliminary data.</text>
</comment>
<reference evidence="8" key="1">
    <citation type="submission" date="2020-10" db="EMBL/GenBank/DDBJ databases">
        <title>Genome sequence of the unusual species of purple photosynthetic bacteria, Phaeovibrio sulfidiphilus DSM 23193, type strain.</title>
        <authorList>
            <person name="Kyndt J.A."/>
            <person name="Meyer T.E."/>
        </authorList>
    </citation>
    <scope>NUCLEOTIDE SEQUENCE</scope>
    <source>
        <strain evidence="8">DSM 23193</strain>
    </source>
</reference>
<dbReference type="Gene3D" id="3.90.230.10">
    <property type="entry name" value="Creatinase/methionine aminopeptidase superfamily"/>
    <property type="match status" value="1"/>
</dbReference>
<dbReference type="GO" id="GO:0070006">
    <property type="term" value="F:metalloaminopeptidase activity"/>
    <property type="evidence" value="ECO:0007669"/>
    <property type="project" value="InterPro"/>
</dbReference>
<evidence type="ECO:0000313" key="8">
    <source>
        <dbReference type="EMBL" id="MBE1236891.1"/>
    </source>
</evidence>
<dbReference type="SUPFAM" id="SSF55920">
    <property type="entry name" value="Creatinase/aminopeptidase"/>
    <property type="match status" value="1"/>
</dbReference>
<dbReference type="FunFam" id="3.90.230.10:FF:000009">
    <property type="entry name" value="xaa-Pro aminopeptidase 2"/>
    <property type="match status" value="1"/>
</dbReference>
<feature type="region of interest" description="Disordered" evidence="4">
    <location>
        <begin position="1"/>
        <end position="31"/>
    </location>
</feature>
<dbReference type="GO" id="GO:0005737">
    <property type="term" value="C:cytoplasm"/>
    <property type="evidence" value="ECO:0007669"/>
    <property type="project" value="UniProtKB-ARBA"/>
</dbReference>
<dbReference type="Pfam" id="PF00557">
    <property type="entry name" value="Peptidase_M24"/>
    <property type="match status" value="1"/>
</dbReference>
<dbReference type="Pfam" id="PF01321">
    <property type="entry name" value="Creatinase_N"/>
    <property type="match status" value="1"/>
</dbReference>
<protein>
    <submittedName>
        <fullName evidence="8">Aminopeptidase P family protein</fullName>
    </submittedName>
</protein>
<name>A0A8J6YII5_9PROT</name>
<feature type="domain" description="Peptidase M24" evidence="5">
    <location>
        <begin position="365"/>
        <end position="577"/>
    </location>
</feature>
<dbReference type="PANTHER" id="PTHR43763:SF6">
    <property type="entry name" value="XAA-PRO AMINOPEPTIDASE 1"/>
    <property type="match status" value="1"/>
</dbReference>
<dbReference type="InterPro" id="IPR000587">
    <property type="entry name" value="Creatinase_N"/>
</dbReference>
<dbReference type="InterPro" id="IPR033740">
    <property type="entry name" value="Pept_M24B"/>
</dbReference>
<keyword evidence="2" id="KW-0479">Metal-binding</keyword>